<dbReference type="EMBL" id="BKCJ010535066">
    <property type="protein sequence ID" value="GFB02073.1"/>
    <property type="molecule type" value="Genomic_DNA"/>
</dbReference>
<accession>A0A699KM80</accession>
<evidence type="ECO:0000313" key="2">
    <source>
        <dbReference type="EMBL" id="GFB02073.1"/>
    </source>
</evidence>
<feature type="compositionally biased region" description="Basic and acidic residues" evidence="1">
    <location>
        <begin position="82"/>
        <end position="98"/>
    </location>
</feature>
<organism evidence="2">
    <name type="scientific">Tanacetum cinerariifolium</name>
    <name type="common">Dalmatian daisy</name>
    <name type="synonym">Chrysanthemum cinerariifolium</name>
    <dbReference type="NCBI Taxonomy" id="118510"/>
    <lineage>
        <taxon>Eukaryota</taxon>
        <taxon>Viridiplantae</taxon>
        <taxon>Streptophyta</taxon>
        <taxon>Embryophyta</taxon>
        <taxon>Tracheophyta</taxon>
        <taxon>Spermatophyta</taxon>
        <taxon>Magnoliopsida</taxon>
        <taxon>eudicotyledons</taxon>
        <taxon>Gunneridae</taxon>
        <taxon>Pentapetalae</taxon>
        <taxon>asterids</taxon>
        <taxon>campanulids</taxon>
        <taxon>Asterales</taxon>
        <taxon>Asteraceae</taxon>
        <taxon>Asteroideae</taxon>
        <taxon>Anthemideae</taxon>
        <taxon>Anthemidinae</taxon>
        <taxon>Tanacetum</taxon>
    </lineage>
</organism>
<sequence length="137" mass="14883">MPPTMTTRSTDRPDIASRGGGTGGRVGRGGGKTKGRSGDQGDGMVAATEPKKIQKTMQIVGTLTDEALRNRSIKKNHKKRGNRGEPSRDRNLRDDNKRTRTGNVLATTTNPVRGEYTGHFAKDCRVAPRNVNLVNAR</sequence>
<dbReference type="AlphaFoldDB" id="A0A699KM80"/>
<reference evidence="2" key="1">
    <citation type="journal article" date="2019" name="Sci. Rep.">
        <title>Draft genome of Tanacetum cinerariifolium, the natural source of mosquito coil.</title>
        <authorList>
            <person name="Yamashiro T."/>
            <person name="Shiraishi A."/>
            <person name="Satake H."/>
            <person name="Nakayama K."/>
        </authorList>
    </citation>
    <scope>NUCLEOTIDE SEQUENCE</scope>
</reference>
<feature type="compositionally biased region" description="Gly residues" evidence="1">
    <location>
        <begin position="18"/>
        <end position="32"/>
    </location>
</feature>
<name>A0A699KM80_TANCI</name>
<comment type="caution">
    <text evidence="2">The sequence shown here is derived from an EMBL/GenBank/DDBJ whole genome shotgun (WGS) entry which is preliminary data.</text>
</comment>
<gene>
    <name evidence="2" type="ORF">Tci_674044</name>
</gene>
<evidence type="ECO:0000256" key="1">
    <source>
        <dbReference type="SAM" id="MobiDB-lite"/>
    </source>
</evidence>
<protein>
    <recommendedName>
        <fullName evidence="3">Reverse transcriptase domain-containing protein</fullName>
    </recommendedName>
</protein>
<feature type="region of interest" description="Disordered" evidence="1">
    <location>
        <begin position="1"/>
        <end position="111"/>
    </location>
</feature>
<evidence type="ECO:0008006" key="3">
    <source>
        <dbReference type="Google" id="ProtNLM"/>
    </source>
</evidence>
<feature type="compositionally biased region" description="Polar residues" evidence="1">
    <location>
        <begin position="101"/>
        <end position="111"/>
    </location>
</feature>
<proteinExistence type="predicted"/>
<feature type="compositionally biased region" description="Basic residues" evidence="1">
    <location>
        <begin position="71"/>
        <end position="81"/>
    </location>
</feature>